<dbReference type="AlphaFoldDB" id="A0AAD4QVU6"/>
<reference evidence="1" key="1">
    <citation type="submission" date="2022-01" db="EMBL/GenBank/DDBJ databases">
        <title>Genome Sequence Resource for Two Populations of Ditylenchus destructor, the Migratory Endoparasitic Phytonematode.</title>
        <authorList>
            <person name="Zhang H."/>
            <person name="Lin R."/>
            <person name="Xie B."/>
        </authorList>
    </citation>
    <scope>NUCLEOTIDE SEQUENCE</scope>
    <source>
        <strain evidence="1">BazhouSP</strain>
    </source>
</reference>
<dbReference type="Proteomes" id="UP001201812">
    <property type="component" value="Unassembled WGS sequence"/>
</dbReference>
<dbReference type="EMBL" id="JAKKPZ010000183">
    <property type="protein sequence ID" value="KAI1699330.1"/>
    <property type="molecule type" value="Genomic_DNA"/>
</dbReference>
<comment type="caution">
    <text evidence="1">The sequence shown here is derived from an EMBL/GenBank/DDBJ whole genome shotgun (WGS) entry which is preliminary data.</text>
</comment>
<gene>
    <name evidence="1" type="ORF">DdX_17388</name>
</gene>
<accession>A0AAD4QVU6</accession>
<evidence type="ECO:0000313" key="1">
    <source>
        <dbReference type="EMBL" id="KAI1699330.1"/>
    </source>
</evidence>
<proteinExistence type="predicted"/>
<sequence>MSRSGTEEDSFLQVKKFIIMILYGSNMTMYSYPGGWGRFVISQSLRDGTFSGSDRAICHNGAVVAQRVKNLSGK</sequence>
<organism evidence="1 2">
    <name type="scientific">Ditylenchus destructor</name>
    <dbReference type="NCBI Taxonomy" id="166010"/>
    <lineage>
        <taxon>Eukaryota</taxon>
        <taxon>Metazoa</taxon>
        <taxon>Ecdysozoa</taxon>
        <taxon>Nematoda</taxon>
        <taxon>Chromadorea</taxon>
        <taxon>Rhabditida</taxon>
        <taxon>Tylenchina</taxon>
        <taxon>Tylenchomorpha</taxon>
        <taxon>Sphaerularioidea</taxon>
        <taxon>Anguinidae</taxon>
        <taxon>Anguininae</taxon>
        <taxon>Ditylenchus</taxon>
    </lineage>
</organism>
<name>A0AAD4QVU6_9BILA</name>
<evidence type="ECO:0000313" key="2">
    <source>
        <dbReference type="Proteomes" id="UP001201812"/>
    </source>
</evidence>
<protein>
    <submittedName>
        <fullName evidence="1">Uncharacterized protein</fullName>
    </submittedName>
</protein>
<keyword evidence="2" id="KW-1185">Reference proteome</keyword>